<keyword evidence="1" id="KW-1133">Transmembrane helix</keyword>
<gene>
    <name evidence="2" type="ORF">QBC34DRAFT_452626</name>
</gene>
<keyword evidence="3" id="KW-1185">Reference proteome</keyword>
<evidence type="ECO:0000313" key="2">
    <source>
        <dbReference type="EMBL" id="KAK4443284.1"/>
    </source>
</evidence>
<accession>A0AAV9G343</accession>
<dbReference type="AlphaFoldDB" id="A0AAV9G343"/>
<keyword evidence="1" id="KW-0812">Transmembrane</keyword>
<proteinExistence type="predicted"/>
<keyword evidence="1" id="KW-0472">Membrane</keyword>
<evidence type="ECO:0000256" key="1">
    <source>
        <dbReference type="SAM" id="Phobius"/>
    </source>
</evidence>
<reference evidence="2" key="1">
    <citation type="journal article" date="2023" name="Mol. Phylogenet. Evol.">
        <title>Genome-scale phylogeny and comparative genomics of the fungal order Sordariales.</title>
        <authorList>
            <person name="Hensen N."/>
            <person name="Bonometti L."/>
            <person name="Westerberg I."/>
            <person name="Brannstrom I.O."/>
            <person name="Guillou S."/>
            <person name="Cros-Aarteil S."/>
            <person name="Calhoun S."/>
            <person name="Haridas S."/>
            <person name="Kuo A."/>
            <person name="Mondo S."/>
            <person name="Pangilinan J."/>
            <person name="Riley R."/>
            <person name="LaButti K."/>
            <person name="Andreopoulos B."/>
            <person name="Lipzen A."/>
            <person name="Chen C."/>
            <person name="Yan M."/>
            <person name="Daum C."/>
            <person name="Ng V."/>
            <person name="Clum A."/>
            <person name="Steindorff A."/>
            <person name="Ohm R.A."/>
            <person name="Martin F."/>
            <person name="Silar P."/>
            <person name="Natvig D.O."/>
            <person name="Lalanne C."/>
            <person name="Gautier V."/>
            <person name="Ament-Velasquez S.L."/>
            <person name="Kruys A."/>
            <person name="Hutchinson M.I."/>
            <person name="Powell A.J."/>
            <person name="Barry K."/>
            <person name="Miller A.N."/>
            <person name="Grigoriev I.V."/>
            <person name="Debuchy R."/>
            <person name="Gladieux P."/>
            <person name="Hiltunen Thoren M."/>
            <person name="Johannesson H."/>
        </authorList>
    </citation>
    <scope>NUCLEOTIDE SEQUENCE</scope>
    <source>
        <strain evidence="2">PSN243</strain>
    </source>
</reference>
<sequence length="454" mass="50646">MAILPFSCQTVRSVWQSALSSSRVLRGRIAELKLGPKARTLREPIGLWILTAILTIIFSLAAHHVLFLGNPKTGSIRLSATDTNYIVSVLSQFFATVAVRTLEACLDVLRWALAARHNGLSFGNFVQLSGATDLFVALIVMLTTKLWSSAGLIRLLLPVGSLFFGSILKFKADFEQYFLQTNDEVPVFAGPIPIDVRVLVPTSYVCLYFAAWIPSLLGNPKYAVIPNGPASCGPNCTSFFLPGGLEIARKVRPILNATILEGGVFNDAEAIRVKNAPGFQLRFDSLEKFPFDPELDCSYYGEVVNDTIQICSADRKGDFNHTVLLSVTRRNATTTYSRRDLRIRKVIFNSDTAESVALNRTLLIWLLRLYADVFPDDRFTPLTHLQNFLAIPVQFSTVWSQFANYTVQDNPLASGLLAMSPDMLTTAESGREADRLRRHCPEEQGSPRWIYWLW</sequence>
<comment type="caution">
    <text evidence="2">The sequence shown here is derived from an EMBL/GenBank/DDBJ whole genome shotgun (WGS) entry which is preliminary data.</text>
</comment>
<dbReference type="EMBL" id="MU865996">
    <property type="protein sequence ID" value="KAK4443284.1"/>
    <property type="molecule type" value="Genomic_DNA"/>
</dbReference>
<feature type="transmembrane region" description="Helical" evidence="1">
    <location>
        <begin position="121"/>
        <end position="140"/>
    </location>
</feature>
<organism evidence="2 3">
    <name type="scientific">Podospora aff. communis PSN243</name>
    <dbReference type="NCBI Taxonomy" id="3040156"/>
    <lineage>
        <taxon>Eukaryota</taxon>
        <taxon>Fungi</taxon>
        <taxon>Dikarya</taxon>
        <taxon>Ascomycota</taxon>
        <taxon>Pezizomycotina</taxon>
        <taxon>Sordariomycetes</taxon>
        <taxon>Sordariomycetidae</taxon>
        <taxon>Sordariales</taxon>
        <taxon>Podosporaceae</taxon>
        <taxon>Podospora</taxon>
    </lineage>
</organism>
<reference evidence="2" key="2">
    <citation type="submission" date="2023-05" db="EMBL/GenBank/DDBJ databases">
        <authorList>
            <consortium name="Lawrence Berkeley National Laboratory"/>
            <person name="Steindorff A."/>
            <person name="Hensen N."/>
            <person name="Bonometti L."/>
            <person name="Westerberg I."/>
            <person name="Brannstrom I.O."/>
            <person name="Guillou S."/>
            <person name="Cros-Aarteil S."/>
            <person name="Calhoun S."/>
            <person name="Haridas S."/>
            <person name="Kuo A."/>
            <person name="Mondo S."/>
            <person name="Pangilinan J."/>
            <person name="Riley R."/>
            <person name="Labutti K."/>
            <person name="Andreopoulos B."/>
            <person name="Lipzen A."/>
            <person name="Chen C."/>
            <person name="Yanf M."/>
            <person name="Daum C."/>
            <person name="Ng V."/>
            <person name="Clum A."/>
            <person name="Ohm R."/>
            <person name="Martin F."/>
            <person name="Silar P."/>
            <person name="Natvig D."/>
            <person name="Lalanne C."/>
            <person name="Gautier V."/>
            <person name="Ament-Velasquez S.L."/>
            <person name="Kruys A."/>
            <person name="Hutchinson M.I."/>
            <person name="Powell A.J."/>
            <person name="Barry K."/>
            <person name="Miller A.N."/>
            <person name="Grigoriev I.V."/>
            <person name="Debuchy R."/>
            <person name="Gladieux P."/>
            <person name="Thoren M.H."/>
            <person name="Johannesson H."/>
        </authorList>
    </citation>
    <scope>NUCLEOTIDE SEQUENCE</scope>
    <source>
        <strain evidence="2">PSN243</strain>
    </source>
</reference>
<dbReference type="Proteomes" id="UP001321760">
    <property type="component" value="Unassembled WGS sequence"/>
</dbReference>
<feature type="transmembrane region" description="Helical" evidence="1">
    <location>
        <begin position="45"/>
        <end position="65"/>
    </location>
</feature>
<evidence type="ECO:0000313" key="3">
    <source>
        <dbReference type="Proteomes" id="UP001321760"/>
    </source>
</evidence>
<protein>
    <submittedName>
        <fullName evidence="2">Uncharacterized protein</fullName>
    </submittedName>
</protein>
<name>A0AAV9G343_9PEZI</name>
<feature type="transmembrane region" description="Helical" evidence="1">
    <location>
        <begin position="146"/>
        <end position="168"/>
    </location>
</feature>